<dbReference type="InterPro" id="IPR024072">
    <property type="entry name" value="DHFR-like_dom_sf"/>
</dbReference>
<evidence type="ECO:0000259" key="6">
    <source>
        <dbReference type="Pfam" id="PF01872"/>
    </source>
</evidence>
<dbReference type="GO" id="GO:0008703">
    <property type="term" value="F:5-amino-6-(5-phosphoribosylamino)uracil reductase activity"/>
    <property type="evidence" value="ECO:0007669"/>
    <property type="project" value="UniProtKB-EC"/>
</dbReference>
<evidence type="ECO:0000256" key="4">
    <source>
        <dbReference type="ARBA" id="ARBA00022857"/>
    </source>
</evidence>
<dbReference type="InterPro" id="IPR002734">
    <property type="entry name" value="RibDG_C"/>
</dbReference>
<evidence type="ECO:0000256" key="3">
    <source>
        <dbReference type="ARBA" id="ARBA00022619"/>
    </source>
</evidence>
<dbReference type="InterPro" id="IPR011549">
    <property type="entry name" value="RibD_C"/>
</dbReference>
<evidence type="ECO:0000313" key="7">
    <source>
        <dbReference type="EMBL" id="QCI22894.1"/>
    </source>
</evidence>
<dbReference type="SUPFAM" id="SSF53597">
    <property type="entry name" value="Dihydrofolate reductase-like"/>
    <property type="match status" value="1"/>
</dbReference>
<comment type="pathway">
    <text evidence="1">Cofactor biosynthesis; riboflavin biosynthesis; 5-amino-6-(D-ribitylamino)uracil from GTP: step 3/4.</text>
</comment>
<evidence type="ECO:0000256" key="5">
    <source>
        <dbReference type="ARBA" id="ARBA00023002"/>
    </source>
</evidence>
<dbReference type="PANTHER" id="PTHR38011:SF7">
    <property type="entry name" value="2,5-DIAMINO-6-RIBOSYLAMINO-4(3H)-PYRIMIDINONE 5'-PHOSPHATE REDUCTASE"/>
    <property type="match status" value="1"/>
</dbReference>
<dbReference type="InterPro" id="IPR004794">
    <property type="entry name" value="Eubact_RibD"/>
</dbReference>
<dbReference type="NCBIfam" id="TIGR00227">
    <property type="entry name" value="ribD_Cterm"/>
    <property type="match status" value="1"/>
</dbReference>
<dbReference type="EC" id="1.1.1.193" evidence="2"/>
<feature type="domain" description="Bacterial bifunctional deaminase-reductase C-terminal" evidence="6">
    <location>
        <begin position="1"/>
        <end position="206"/>
    </location>
</feature>
<sequence length="215" mass="24727">MSIDGRIAMKNGNSKWITSKYARQDVQKFRAKSSVIMSSSSTILSDNPLLNVRYQEFDEKTLSIFPKKIFQHPIRVILDSKNRIKPSHNIIKTKGKVWLIRLKSDKNIWPINTKQIIVKSDNKKIDILSLFKFLGKSEINNVWIEAGSILSGFLLDSYLIDELIIYMAPKILGQEGIPLCTIYKKLKISNALQFKFQDICQIGPDIRLILFPKKT</sequence>
<dbReference type="InterPro" id="IPR050765">
    <property type="entry name" value="Riboflavin_Biosynth_HTPR"/>
</dbReference>
<evidence type="ECO:0000256" key="1">
    <source>
        <dbReference type="ARBA" id="ARBA00004910"/>
    </source>
</evidence>
<dbReference type="GO" id="GO:0050661">
    <property type="term" value="F:NADP binding"/>
    <property type="evidence" value="ECO:0007669"/>
    <property type="project" value="InterPro"/>
</dbReference>
<dbReference type="GO" id="GO:0009231">
    <property type="term" value="P:riboflavin biosynthetic process"/>
    <property type="evidence" value="ECO:0007669"/>
    <property type="project" value="UniProtKB-UniPathway"/>
</dbReference>
<dbReference type="AlphaFoldDB" id="A0A4D6Y9U6"/>
<proteinExistence type="predicted"/>
<keyword evidence="5 7" id="KW-0560">Oxidoreductase</keyword>
<reference evidence="7 8" key="1">
    <citation type="submission" date="2018-12" db="EMBL/GenBank/DDBJ databases">
        <authorList>
            <person name="Chong R.A."/>
        </authorList>
    </citation>
    <scope>NUCLEOTIDE SEQUENCE [LARGE SCALE GENOMIC DNA]</scope>
    <source>
        <strain evidence="7 8">Mga</strain>
    </source>
</reference>
<dbReference type="Gene3D" id="3.40.430.10">
    <property type="entry name" value="Dihydrofolate Reductase, subunit A"/>
    <property type="match status" value="1"/>
</dbReference>
<protein>
    <recommendedName>
        <fullName evidence="2">5-amino-6-(5-phosphoribosylamino)uracil reductase</fullName>
        <ecNumber evidence="2">1.1.1.193</ecNumber>
    </recommendedName>
</protein>
<name>A0A4D6Y9U6_9GAMM</name>
<accession>A0A4D6Y9U6</accession>
<keyword evidence="3" id="KW-0686">Riboflavin biosynthesis</keyword>
<dbReference type="EMBL" id="CP034867">
    <property type="protein sequence ID" value="QCI22894.1"/>
    <property type="molecule type" value="Genomic_DNA"/>
</dbReference>
<dbReference type="NCBIfam" id="TIGR00326">
    <property type="entry name" value="eubact_ribD"/>
    <property type="match status" value="1"/>
</dbReference>
<dbReference type="Pfam" id="PF01872">
    <property type="entry name" value="RibD_C"/>
    <property type="match status" value="1"/>
</dbReference>
<reference evidence="7 8" key="2">
    <citation type="submission" date="2019-05" db="EMBL/GenBank/DDBJ databases">
        <title>Genome evolution of the obligate endosymbiont Buchnera aphidicola.</title>
        <authorList>
            <person name="Moran N.A."/>
        </authorList>
    </citation>
    <scope>NUCLEOTIDE SEQUENCE [LARGE SCALE GENOMIC DNA]</scope>
    <source>
        <strain evidence="7 8">Mga</strain>
    </source>
</reference>
<dbReference type="OrthoDB" id="9800865at2"/>
<dbReference type="UniPathway" id="UPA00275">
    <property type="reaction ID" value="UER00402"/>
</dbReference>
<dbReference type="GO" id="GO:0008835">
    <property type="term" value="F:diaminohydroxyphosphoribosylaminopyrimidine deaminase activity"/>
    <property type="evidence" value="ECO:0007669"/>
    <property type="project" value="InterPro"/>
</dbReference>
<dbReference type="PANTHER" id="PTHR38011">
    <property type="entry name" value="DIHYDROFOLATE REDUCTASE FAMILY PROTEIN (AFU_ORTHOLOGUE AFUA_8G06820)"/>
    <property type="match status" value="1"/>
</dbReference>
<evidence type="ECO:0000256" key="2">
    <source>
        <dbReference type="ARBA" id="ARBA00013173"/>
    </source>
</evidence>
<evidence type="ECO:0000313" key="8">
    <source>
        <dbReference type="Proteomes" id="UP000298716"/>
    </source>
</evidence>
<gene>
    <name evidence="7" type="primary">ribD</name>
    <name evidence="7" type="ORF">D9V72_02340</name>
</gene>
<dbReference type="Proteomes" id="UP000298716">
    <property type="component" value="Chromosome"/>
</dbReference>
<keyword evidence="7" id="KW-0378">Hydrolase</keyword>
<keyword evidence="4" id="KW-0521">NADP</keyword>
<organism evidence="7 8">
    <name type="scientific">Buchnera aphidicola</name>
    <name type="common">Macrosiphum gaurae</name>
    <dbReference type="NCBI Taxonomy" id="2315801"/>
    <lineage>
        <taxon>Bacteria</taxon>
        <taxon>Pseudomonadati</taxon>
        <taxon>Pseudomonadota</taxon>
        <taxon>Gammaproteobacteria</taxon>
        <taxon>Enterobacterales</taxon>
        <taxon>Erwiniaceae</taxon>
        <taxon>Buchnera</taxon>
    </lineage>
</organism>